<keyword evidence="2 5" id="KW-0808">Transferase</keyword>
<evidence type="ECO:0000256" key="3">
    <source>
        <dbReference type="ARBA" id="ARBA00022691"/>
    </source>
</evidence>
<dbReference type="AlphaFoldDB" id="A0A1G9QY45"/>
<dbReference type="SUPFAM" id="SSF53335">
    <property type="entry name" value="S-adenosyl-L-methionine-dependent methyltransferases"/>
    <property type="match status" value="1"/>
</dbReference>
<dbReference type="PANTHER" id="PTHR24422">
    <property type="entry name" value="CHEMOTAXIS PROTEIN METHYLTRANSFERASE"/>
    <property type="match status" value="1"/>
</dbReference>
<dbReference type="Pfam" id="PF03705">
    <property type="entry name" value="CheR_N"/>
    <property type="match status" value="1"/>
</dbReference>
<organism evidence="5 6">
    <name type="scientific">Halarsenatibacter silvermanii</name>
    <dbReference type="NCBI Taxonomy" id="321763"/>
    <lineage>
        <taxon>Bacteria</taxon>
        <taxon>Bacillati</taxon>
        <taxon>Bacillota</taxon>
        <taxon>Clostridia</taxon>
        <taxon>Halanaerobiales</taxon>
        <taxon>Halarsenatibacteraceae</taxon>
        <taxon>Halarsenatibacter</taxon>
    </lineage>
</organism>
<sequence>MDFMEFKDEAAELLNLNLDGYKLKRVERRTKSLMRRHDIDDFDECLEKLERDSEFRAAYLNHFTINTSEFYRNPDSFEYLEEKILPELLEEHGSINIWSAPCSNGSEPYTLAIILNEMGVKKRNYSILASDIDPEILEKAAEGIYPEKALKNVPDELIDKYFNQISDERDSHQLKKKIRNEVEFKKMDLINKGFQNDWHLILSRNFFIYLTKDLKQELTQKFVDVLNPGCYLFLGNTEFIFNPNKFNLEKVQMSFYQKN</sequence>
<protein>
    <submittedName>
        <fullName evidence="5">Chemotaxis protein methyltransferase CheR</fullName>
    </submittedName>
</protein>
<gene>
    <name evidence="5" type="ORF">SAMN04488692_1197</name>
</gene>
<dbReference type="Gene3D" id="3.40.50.150">
    <property type="entry name" value="Vaccinia Virus protein VP39"/>
    <property type="match status" value="1"/>
</dbReference>
<keyword evidence="6" id="KW-1185">Reference proteome</keyword>
<feature type="domain" description="CheR-type methyltransferase" evidence="4">
    <location>
        <begin position="1"/>
        <end position="259"/>
    </location>
</feature>
<evidence type="ECO:0000256" key="1">
    <source>
        <dbReference type="ARBA" id="ARBA00022603"/>
    </source>
</evidence>
<dbReference type="PRINTS" id="PR00996">
    <property type="entry name" value="CHERMTFRASE"/>
</dbReference>
<name>A0A1G9QY45_9FIRM</name>
<evidence type="ECO:0000259" key="4">
    <source>
        <dbReference type="PROSITE" id="PS50123"/>
    </source>
</evidence>
<dbReference type="SMART" id="SM00138">
    <property type="entry name" value="MeTrc"/>
    <property type="match status" value="1"/>
</dbReference>
<dbReference type="Proteomes" id="UP000199476">
    <property type="component" value="Unassembled WGS sequence"/>
</dbReference>
<reference evidence="5 6" key="1">
    <citation type="submission" date="2016-10" db="EMBL/GenBank/DDBJ databases">
        <authorList>
            <person name="de Groot N.N."/>
        </authorList>
    </citation>
    <scope>NUCLEOTIDE SEQUENCE [LARGE SCALE GENOMIC DNA]</scope>
    <source>
        <strain evidence="5 6">SLAS-1</strain>
    </source>
</reference>
<accession>A0A1G9QY45</accession>
<evidence type="ECO:0000313" key="6">
    <source>
        <dbReference type="Proteomes" id="UP000199476"/>
    </source>
</evidence>
<dbReference type="GO" id="GO:0032259">
    <property type="term" value="P:methylation"/>
    <property type="evidence" value="ECO:0007669"/>
    <property type="project" value="UniProtKB-KW"/>
</dbReference>
<dbReference type="GO" id="GO:0008757">
    <property type="term" value="F:S-adenosylmethionine-dependent methyltransferase activity"/>
    <property type="evidence" value="ECO:0007669"/>
    <property type="project" value="InterPro"/>
</dbReference>
<dbReference type="PROSITE" id="PS50123">
    <property type="entry name" value="CHER"/>
    <property type="match status" value="1"/>
</dbReference>
<proteinExistence type="predicted"/>
<evidence type="ECO:0000313" key="5">
    <source>
        <dbReference type="EMBL" id="SDM15929.1"/>
    </source>
</evidence>
<dbReference type="InterPro" id="IPR022642">
    <property type="entry name" value="CheR_C"/>
</dbReference>
<dbReference type="InterPro" id="IPR050903">
    <property type="entry name" value="Bact_Chemotaxis_MeTrfase"/>
</dbReference>
<dbReference type="STRING" id="321763.SAMN04488692_1197"/>
<evidence type="ECO:0000256" key="2">
    <source>
        <dbReference type="ARBA" id="ARBA00022679"/>
    </source>
</evidence>
<keyword evidence="3" id="KW-0949">S-adenosyl-L-methionine</keyword>
<dbReference type="InterPro" id="IPR029063">
    <property type="entry name" value="SAM-dependent_MTases_sf"/>
</dbReference>
<dbReference type="Pfam" id="PF01739">
    <property type="entry name" value="CheR"/>
    <property type="match status" value="1"/>
</dbReference>
<keyword evidence="1 5" id="KW-0489">Methyltransferase</keyword>
<dbReference type="EMBL" id="FNGO01000019">
    <property type="protein sequence ID" value="SDM15929.1"/>
    <property type="molecule type" value="Genomic_DNA"/>
</dbReference>
<dbReference type="PANTHER" id="PTHR24422:SF19">
    <property type="entry name" value="CHEMOTAXIS PROTEIN METHYLTRANSFERASE"/>
    <property type="match status" value="1"/>
</dbReference>
<dbReference type="SUPFAM" id="SSF47757">
    <property type="entry name" value="Chemotaxis receptor methyltransferase CheR, N-terminal domain"/>
    <property type="match status" value="1"/>
</dbReference>
<dbReference type="InterPro" id="IPR000780">
    <property type="entry name" value="CheR_MeTrfase"/>
</dbReference>
<dbReference type="InterPro" id="IPR022641">
    <property type="entry name" value="CheR_N"/>
</dbReference>